<keyword evidence="2" id="KW-1185">Reference proteome</keyword>
<dbReference type="Gramene" id="OE9A068180T1">
    <property type="protein sequence ID" value="OE9A068180C1"/>
    <property type="gene ID" value="OE9A068180"/>
</dbReference>
<dbReference type="CDD" id="cd09272">
    <property type="entry name" value="RNase_HI_RT_Ty1"/>
    <property type="match status" value="1"/>
</dbReference>
<accession>A0A8S0VH06</accession>
<dbReference type="AlphaFoldDB" id="A0A8S0VH06"/>
<dbReference type="SUPFAM" id="SSF56672">
    <property type="entry name" value="DNA/RNA polymerases"/>
    <property type="match status" value="1"/>
</dbReference>
<dbReference type="PANTHER" id="PTHR11439:SF524">
    <property type="entry name" value="RNA-DIRECTED DNA POLYMERASE, PROTEIN KINASE RLK-PELLE-DLSV FAMILY"/>
    <property type="match status" value="1"/>
</dbReference>
<comment type="caution">
    <text evidence="1">The sequence shown here is derived from an EMBL/GenBank/DDBJ whole genome shotgun (WGS) entry which is preliminary data.</text>
</comment>
<proteinExistence type="predicted"/>
<evidence type="ECO:0000313" key="1">
    <source>
        <dbReference type="EMBL" id="CAA3032025.1"/>
    </source>
</evidence>
<protein>
    <submittedName>
        <fullName evidence="1">Copia-type, partial</fullName>
    </submittedName>
</protein>
<evidence type="ECO:0000313" key="2">
    <source>
        <dbReference type="Proteomes" id="UP000594638"/>
    </source>
</evidence>
<dbReference type="OrthoDB" id="850529at2759"/>
<reference evidence="1 2" key="1">
    <citation type="submission" date="2019-12" db="EMBL/GenBank/DDBJ databases">
        <authorList>
            <person name="Alioto T."/>
            <person name="Alioto T."/>
            <person name="Gomez Garrido J."/>
        </authorList>
    </citation>
    <scope>NUCLEOTIDE SEQUENCE [LARGE SCALE GENOMIC DNA]</scope>
</reference>
<organism evidence="1 2">
    <name type="scientific">Olea europaea subsp. europaea</name>
    <dbReference type="NCBI Taxonomy" id="158383"/>
    <lineage>
        <taxon>Eukaryota</taxon>
        <taxon>Viridiplantae</taxon>
        <taxon>Streptophyta</taxon>
        <taxon>Embryophyta</taxon>
        <taxon>Tracheophyta</taxon>
        <taxon>Spermatophyta</taxon>
        <taxon>Magnoliopsida</taxon>
        <taxon>eudicotyledons</taxon>
        <taxon>Gunneridae</taxon>
        <taxon>Pentapetalae</taxon>
        <taxon>asterids</taxon>
        <taxon>lamiids</taxon>
        <taxon>Lamiales</taxon>
        <taxon>Oleaceae</taxon>
        <taxon>Oleeae</taxon>
        <taxon>Olea</taxon>
    </lineage>
</organism>
<sequence>MHAPTLSHLKMVRRILRYLKGTINLGLDFTSHTTLDLYAFSDSDWAGCPTTRHSTTGYCTFIGHNPISWCVKKQNTVSRSSTEAEYRAMAHTAAEITWLTFLLKDLGVPQSNPPVLFYDNLSALHMTVNPVFHSRSNHIEFDYHFVHERVALGLLVTRHISTTHQVAGIFTKPMPKATLAVLCLKLRLQPRPSLREDINTNLPNQRALPDQRAQGISINFSQLASDQPAQGISINFSQLASISGAEHCVKILA</sequence>
<dbReference type="EMBL" id="CACTIH010009516">
    <property type="protein sequence ID" value="CAA3032025.1"/>
    <property type="molecule type" value="Genomic_DNA"/>
</dbReference>
<name>A0A8S0VH06_OLEEU</name>
<gene>
    <name evidence="1" type="ORF">OLEA9_A068180</name>
</gene>
<dbReference type="Proteomes" id="UP000594638">
    <property type="component" value="Unassembled WGS sequence"/>
</dbReference>
<dbReference type="PANTHER" id="PTHR11439">
    <property type="entry name" value="GAG-POL-RELATED RETROTRANSPOSON"/>
    <property type="match status" value="1"/>
</dbReference>
<dbReference type="InterPro" id="IPR043502">
    <property type="entry name" value="DNA/RNA_pol_sf"/>
</dbReference>